<name>A0A1I3US58_9BURK</name>
<organism evidence="1 2">
    <name type="scientific">Paraburkholderia megapolitana</name>
    <dbReference type="NCBI Taxonomy" id="420953"/>
    <lineage>
        <taxon>Bacteria</taxon>
        <taxon>Pseudomonadati</taxon>
        <taxon>Pseudomonadota</taxon>
        <taxon>Betaproteobacteria</taxon>
        <taxon>Burkholderiales</taxon>
        <taxon>Burkholderiaceae</taxon>
        <taxon>Paraburkholderia</taxon>
    </lineage>
</organism>
<evidence type="ECO:0000313" key="2">
    <source>
        <dbReference type="Proteomes" id="UP000199548"/>
    </source>
</evidence>
<dbReference type="RefSeq" id="WP_091019209.1">
    <property type="nucleotide sequence ID" value="NZ_CP041745.1"/>
</dbReference>
<gene>
    <name evidence="1" type="ORF">SAMN05192543_1128</name>
</gene>
<sequence>MNQTSIFGGNGNVEHLLSLAQEMPVPRFSGVWSTVELQPDVFVPQSFSVGIVVQPEGQRLHFRLLDDFKKFECVYGDRFPQRSIREIMAHAEKTLRFAAQNRESISNIAMDSDVLRLSAPIFTSGEDCEATIERLFADVIVMAPNSKRQGREFVSIDTPRARALVNQELKRIAQMDFEKIVVSGASTTGMLVEDRGIKHYLDFNLRTASACGSVVSAVYKSLVSVELNLLKSSRDLTTYSRIKSLQNTGLFLLLPDEQLLEAKEYRYIVDVIDEQAWKLERDGFRVVSLSSEAQLAQEVYDWARPTLD</sequence>
<proteinExistence type="predicted"/>
<evidence type="ECO:0000313" key="1">
    <source>
        <dbReference type="EMBL" id="SFJ84647.1"/>
    </source>
</evidence>
<reference evidence="1 2" key="1">
    <citation type="submission" date="2016-10" db="EMBL/GenBank/DDBJ databases">
        <authorList>
            <person name="de Groot N.N."/>
        </authorList>
    </citation>
    <scope>NUCLEOTIDE SEQUENCE [LARGE SCALE GENOMIC DNA]</scope>
    <source>
        <strain evidence="1 2">LMG 23650</strain>
    </source>
</reference>
<dbReference type="OrthoDB" id="9133790at2"/>
<protein>
    <recommendedName>
        <fullName evidence="3">DUF3037 domain-containing protein</fullName>
    </recommendedName>
</protein>
<accession>A0A1I3US58</accession>
<dbReference type="Proteomes" id="UP000199548">
    <property type="component" value="Unassembled WGS sequence"/>
</dbReference>
<dbReference type="AlphaFoldDB" id="A0A1I3US58"/>
<keyword evidence="2" id="KW-1185">Reference proteome</keyword>
<evidence type="ECO:0008006" key="3">
    <source>
        <dbReference type="Google" id="ProtNLM"/>
    </source>
</evidence>
<dbReference type="EMBL" id="FOQU01000012">
    <property type="protein sequence ID" value="SFJ84647.1"/>
    <property type="molecule type" value="Genomic_DNA"/>
</dbReference>